<proteinExistence type="predicted"/>
<evidence type="ECO:0000256" key="1">
    <source>
        <dbReference type="ARBA" id="ARBA00022679"/>
    </source>
</evidence>
<dbReference type="Pfam" id="PF01553">
    <property type="entry name" value="Acyltransferase"/>
    <property type="match status" value="1"/>
</dbReference>
<dbReference type="RefSeq" id="WP_207902906.1">
    <property type="nucleotide sequence ID" value="NZ_SLXK01000002.1"/>
</dbReference>
<name>A0A4R2PC55_9BACL</name>
<dbReference type="SUPFAM" id="SSF69593">
    <property type="entry name" value="Glycerol-3-phosphate (1)-acyltransferase"/>
    <property type="match status" value="1"/>
</dbReference>
<dbReference type="EMBL" id="SLXK01000002">
    <property type="protein sequence ID" value="TCP31661.1"/>
    <property type="molecule type" value="Genomic_DNA"/>
</dbReference>
<dbReference type="CDD" id="cd07989">
    <property type="entry name" value="LPLAT_AGPAT-like"/>
    <property type="match status" value="1"/>
</dbReference>
<keyword evidence="5" id="KW-1185">Reference proteome</keyword>
<gene>
    <name evidence="4" type="ORF">EV207_102151</name>
</gene>
<evidence type="ECO:0000313" key="5">
    <source>
        <dbReference type="Proteomes" id="UP000295416"/>
    </source>
</evidence>
<comment type="caution">
    <text evidence="4">The sequence shown here is derived from an EMBL/GenBank/DDBJ whole genome shotgun (WGS) entry which is preliminary data.</text>
</comment>
<dbReference type="PANTHER" id="PTHR10434:SF11">
    <property type="entry name" value="1-ACYL-SN-GLYCEROL-3-PHOSPHATE ACYLTRANSFERASE"/>
    <property type="match status" value="1"/>
</dbReference>
<evidence type="ECO:0000313" key="4">
    <source>
        <dbReference type="EMBL" id="TCP31661.1"/>
    </source>
</evidence>
<dbReference type="PANTHER" id="PTHR10434">
    <property type="entry name" value="1-ACYL-SN-GLYCEROL-3-PHOSPHATE ACYLTRANSFERASE"/>
    <property type="match status" value="1"/>
</dbReference>
<dbReference type="SMART" id="SM00563">
    <property type="entry name" value="PlsC"/>
    <property type="match status" value="1"/>
</dbReference>
<dbReference type="GO" id="GO:0003841">
    <property type="term" value="F:1-acylglycerol-3-phosphate O-acyltransferase activity"/>
    <property type="evidence" value="ECO:0007669"/>
    <property type="project" value="TreeGrafter"/>
</dbReference>
<sequence length="194" mass="21501">MVNLYGIGKQTAKIFFGIFNRVHVYGAENLPKEGGIILCSNHTSNFDPPLIGATCPRDLTFMAKSELFEVPLFGPLISRLNAFPIKRGSGDRGAIRMAMKLLNENRTLLIFPEGTRNTAEHLRKGLSGAGFFALKTDAAVVPCAVIGRYKFLKPVKIVFGKPIDLSEEKQQRAKASEVTEIIMTHIQRIIDQNK</sequence>
<keyword evidence="1 4" id="KW-0808">Transferase</keyword>
<dbReference type="Proteomes" id="UP000295416">
    <property type="component" value="Unassembled WGS sequence"/>
</dbReference>
<protein>
    <submittedName>
        <fullName evidence="4">1-acyl-sn-glycerol-3-phosphate acyltransferase</fullName>
    </submittedName>
</protein>
<dbReference type="InterPro" id="IPR002123">
    <property type="entry name" value="Plipid/glycerol_acylTrfase"/>
</dbReference>
<accession>A0A4R2PC55</accession>
<evidence type="ECO:0000256" key="2">
    <source>
        <dbReference type="ARBA" id="ARBA00023315"/>
    </source>
</evidence>
<dbReference type="GO" id="GO:0006654">
    <property type="term" value="P:phosphatidic acid biosynthetic process"/>
    <property type="evidence" value="ECO:0007669"/>
    <property type="project" value="TreeGrafter"/>
</dbReference>
<organism evidence="4 5">
    <name type="scientific">Scopulibacillus darangshiensis</name>
    <dbReference type="NCBI Taxonomy" id="442528"/>
    <lineage>
        <taxon>Bacteria</taxon>
        <taxon>Bacillati</taxon>
        <taxon>Bacillota</taxon>
        <taxon>Bacilli</taxon>
        <taxon>Bacillales</taxon>
        <taxon>Sporolactobacillaceae</taxon>
        <taxon>Scopulibacillus</taxon>
    </lineage>
</organism>
<reference evidence="4 5" key="1">
    <citation type="submission" date="2019-03" db="EMBL/GenBank/DDBJ databases">
        <title>Genomic Encyclopedia of Type Strains, Phase IV (KMG-IV): sequencing the most valuable type-strain genomes for metagenomic binning, comparative biology and taxonomic classification.</title>
        <authorList>
            <person name="Goeker M."/>
        </authorList>
    </citation>
    <scope>NUCLEOTIDE SEQUENCE [LARGE SCALE GENOMIC DNA]</scope>
    <source>
        <strain evidence="4 5">DSM 19377</strain>
    </source>
</reference>
<keyword evidence="2 4" id="KW-0012">Acyltransferase</keyword>
<feature type="domain" description="Phospholipid/glycerol acyltransferase" evidence="3">
    <location>
        <begin position="36"/>
        <end position="148"/>
    </location>
</feature>
<evidence type="ECO:0000259" key="3">
    <source>
        <dbReference type="SMART" id="SM00563"/>
    </source>
</evidence>
<dbReference type="AlphaFoldDB" id="A0A4R2PC55"/>